<feature type="repeat" description="WD" evidence="3">
    <location>
        <begin position="764"/>
        <end position="805"/>
    </location>
</feature>
<feature type="non-terminal residue" evidence="6">
    <location>
        <position position="1"/>
    </location>
</feature>
<feature type="domain" description="NACHT" evidence="5">
    <location>
        <begin position="158"/>
        <end position="306"/>
    </location>
</feature>
<dbReference type="InterPro" id="IPR015943">
    <property type="entry name" value="WD40/YVTN_repeat-like_dom_sf"/>
</dbReference>
<dbReference type="EMBL" id="KN837132">
    <property type="protein sequence ID" value="KIJ42050.1"/>
    <property type="molecule type" value="Genomic_DNA"/>
</dbReference>
<dbReference type="SUPFAM" id="SSF52540">
    <property type="entry name" value="P-loop containing nucleoside triphosphate hydrolases"/>
    <property type="match status" value="1"/>
</dbReference>
<dbReference type="InterPro" id="IPR019775">
    <property type="entry name" value="WD40_repeat_CS"/>
</dbReference>
<dbReference type="PROSITE" id="PS50082">
    <property type="entry name" value="WD_REPEATS_2"/>
    <property type="match status" value="11"/>
</dbReference>
<protein>
    <recommendedName>
        <fullName evidence="5">NACHT domain-containing protein</fullName>
    </recommendedName>
</protein>
<feature type="repeat" description="WD" evidence="3">
    <location>
        <begin position="1171"/>
        <end position="1212"/>
    </location>
</feature>
<sequence>DRDERIIRLVQTIDEHCGFVQRTRPVEEIVSQKEILQKLMVQIIECAEFIRIYARDKQFVIKALKNHLSNVDRRIKEYEDAFAQFRAAFTEESQLQSQITIMNIQKDIVRLKIDIDWNDMPYANGARYQSGKGCFPGTRTDILLQIFNWVYDTEHQQRIFLLTGPAGSGKSAIAHTVAKTFYQQGRLGSSFCFRRNDATRTLQLFFPTLARDLADCDPGFKASLGQHINSNRSLRKTEDLLDQFEQFISTHSSNSCFIGQMLIVIDALDEASDSLLQRSIFFQLLADSDKIQRLPSNIRIFITSRPQDDIKHIFTGLSHIHTLPLFDAASCEAVKDDIFAFVCHELIGNPVIALPGIQQDHCSQIAEKSQGLFQWAAVICRLLKEAAAKSKPPVNKLRSLLQVPSNDLNNIYKVALEQNFDVQDDEVKEMFQVVVGFILAVQKPLSSSVLKDLWKVYGEVAENAATFILPRLGALFHGVEDDTPIIPIHTSVRDYLTDLKSGDFYIQQEASHAALTIATLKILNHGLHFNMCKLSNSLIPNSNSPDLNSPLGSAIPLHLAYASQFVGRHFQSVDQNYTVALIFRSEQIATLIRVFLQEKLLFWLEVLGILKTAESASSFLSDIIAKFQVCSFKFKYTLTYNHPQIIDPQSVTIAREAIRFVRMAGPVIEYATPHIYLSAIPFIPSGSILSSLFMKHSQQVAKVAEGLEERWPNLEHTITSRERHTSSVMSVAFSPDGQRVVSGSADATIRIWDAQTGNTIAGPFHGCAYPVRSVAFSPDGQRVVSGSVGRTIRIWDAHAGNQITGSFCHPGWVTSVAFSPDGQRVVSGSHDKTIRIWDVQTGNSIGAPLQGHTHWVLSVAFSPDGHRIVSGSFDQTIRLWDAHTGNQIAGPFQGHTSFVNSVAFSPDGQRVVSGSDDQTIRVWDAQIENHIATPFQGHTKGVTSVAFSSDGKRVVSGSYDGTIQSWDVQTGSLTAIPCSSDKTIRIWDAHTGNLIAGPFQGHRLSFRSVAFSPDGKKIVSGSDNQTIQIWDAHNGKLIAGPFQGHTHWINSVAFSPDGQKVVSGSRDKTIRIWDAQTGNLISGPFQGHSSSVNSVAFSPDGQRILSGSDDKTILIWDAQTGNPIGAPFQGHTGFVSSVAFSPDGHRIASGSYDQTLRIWNAHTGKLVAGPFQGHTQHVTSVAFSRNGQMVVSGSSDQTLRIWDAQTENLSAASFQGHASLVTWMESVHAGCSVQDAKALQIAKSLMRAVMVSFSPHRHHSLYLKSLLPYFAKLQTGLITYDRDSGWIIGPEKMLILWIPSAYRDRIWPLGCVQMLGINPVILDLSQLACGPLWVDCWKD</sequence>
<dbReference type="PROSITE" id="PS50837">
    <property type="entry name" value="NACHT"/>
    <property type="match status" value="1"/>
</dbReference>
<dbReference type="InterPro" id="IPR020472">
    <property type="entry name" value="WD40_PAC1"/>
</dbReference>
<feature type="repeat" description="WD" evidence="3">
    <location>
        <begin position="935"/>
        <end position="976"/>
    </location>
</feature>
<feature type="repeat" description="WD" evidence="3">
    <location>
        <begin position="809"/>
        <end position="847"/>
    </location>
</feature>
<name>A0A0C9VU24_SPHS4</name>
<reference evidence="6 7" key="1">
    <citation type="submission" date="2014-06" db="EMBL/GenBank/DDBJ databases">
        <title>Evolutionary Origins and Diversification of the Mycorrhizal Mutualists.</title>
        <authorList>
            <consortium name="DOE Joint Genome Institute"/>
            <consortium name="Mycorrhizal Genomics Consortium"/>
            <person name="Kohler A."/>
            <person name="Kuo A."/>
            <person name="Nagy L.G."/>
            <person name="Floudas D."/>
            <person name="Copeland A."/>
            <person name="Barry K.W."/>
            <person name="Cichocki N."/>
            <person name="Veneault-Fourrey C."/>
            <person name="LaButti K."/>
            <person name="Lindquist E.A."/>
            <person name="Lipzen A."/>
            <person name="Lundell T."/>
            <person name="Morin E."/>
            <person name="Murat C."/>
            <person name="Riley R."/>
            <person name="Ohm R."/>
            <person name="Sun H."/>
            <person name="Tunlid A."/>
            <person name="Henrissat B."/>
            <person name="Grigoriev I.V."/>
            <person name="Hibbett D.S."/>
            <person name="Martin F."/>
        </authorList>
    </citation>
    <scope>NUCLEOTIDE SEQUENCE [LARGE SCALE GENOMIC DNA]</scope>
    <source>
        <strain evidence="6 7">SS14</strain>
    </source>
</reference>
<keyword evidence="4" id="KW-0175">Coiled coil</keyword>
<dbReference type="InterPro" id="IPR003593">
    <property type="entry name" value="AAA+_ATPase"/>
</dbReference>
<dbReference type="Proteomes" id="UP000054279">
    <property type="component" value="Unassembled WGS sequence"/>
</dbReference>
<dbReference type="SMART" id="SM00320">
    <property type="entry name" value="WD40"/>
    <property type="match status" value="11"/>
</dbReference>
<dbReference type="InterPro" id="IPR056884">
    <property type="entry name" value="NPHP3-like_N"/>
</dbReference>
<feature type="repeat" description="WD" evidence="3">
    <location>
        <begin position="1085"/>
        <end position="1126"/>
    </location>
</feature>
<dbReference type="InterPro" id="IPR027417">
    <property type="entry name" value="P-loop_NTPase"/>
</dbReference>
<evidence type="ECO:0000256" key="1">
    <source>
        <dbReference type="ARBA" id="ARBA00022574"/>
    </source>
</evidence>
<evidence type="ECO:0000313" key="7">
    <source>
        <dbReference type="Proteomes" id="UP000054279"/>
    </source>
</evidence>
<dbReference type="CDD" id="cd00200">
    <property type="entry name" value="WD40"/>
    <property type="match status" value="2"/>
</dbReference>
<dbReference type="SUPFAM" id="SSF50998">
    <property type="entry name" value="Quinoprotein alcohol dehydrogenase-like"/>
    <property type="match status" value="2"/>
</dbReference>
<evidence type="ECO:0000256" key="4">
    <source>
        <dbReference type="SAM" id="Coils"/>
    </source>
</evidence>
<feature type="repeat" description="WD" evidence="3">
    <location>
        <begin position="1042"/>
        <end position="1083"/>
    </location>
</feature>
<dbReference type="PANTHER" id="PTHR19879:SF9">
    <property type="entry name" value="TRANSCRIPTION INITIATION FACTOR TFIID SUBUNIT 5"/>
    <property type="match status" value="1"/>
</dbReference>
<dbReference type="InterPro" id="IPR011047">
    <property type="entry name" value="Quinoprotein_ADH-like_sf"/>
</dbReference>
<feature type="non-terminal residue" evidence="6">
    <location>
        <position position="1339"/>
    </location>
</feature>
<dbReference type="InterPro" id="IPR007111">
    <property type="entry name" value="NACHT_NTPase"/>
</dbReference>
<keyword evidence="7" id="KW-1185">Reference proteome</keyword>
<feature type="repeat" description="WD" evidence="3">
    <location>
        <begin position="999"/>
        <end position="1040"/>
    </location>
</feature>
<evidence type="ECO:0000256" key="3">
    <source>
        <dbReference type="PROSITE-ProRule" id="PRU00221"/>
    </source>
</evidence>
<feature type="repeat" description="WD" evidence="3">
    <location>
        <begin position="892"/>
        <end position="933"/>
    </location>
</feature>
<dbReference type="Gene3D" id="3.40.50.300">
    <property type="entry name" value="P-loop containing nucleotide triphosphate hydrolases"/>
    <property type="match status" value="1"/>
</dbReference>
<dbReference type="InterPro" id="IPR001680">
    <property type="entry name" value="WD40_rpt"/>
</dbReference>
<dbReference type="OrthoDB" id="538223at2759"/>
<gene>
    <name evidence="6" type="ORF">M422DRAFT_171544</name>
</gene>
<keyword evidence="1 3" id="KW-0853">WD repeat</keyword>
<dbReference type="PROSITE" id="PS50294">
    <property type="entry name" value="WD_REPEATS_REGION"/>
    <property type="match status" value="11"/>
</dbReference>
<evidence type="ECO:0000256" key="2">
    <source>
        <dbReference type="ARBA" id="ARBA00022737"/>
    </source>
</evidence>
<keyword evidence="2" id="KW-0677">Repeat</keyword>
<dbReference type="Pfam" id="PF24883">
    <property type="entry name" value="NPHP3_N"/>
    <property type="match status" value="1"/>
</dbReference>
<dbReference type="PANTHER" id="PTHR19879">
    <property type="entry name" value="TRANSCRIPTION INITIATION FACTOR TFIID"/>
    <property type="match status" value="1"/>
</dbReference>
<organism evidence="6 7">
    <name type="scientific">Sphaerobolus stellatus (strain SS14)</name>
    <dbReference type="NCBI Taxonomy" id="990650"/>
    <lineage>
        <taxon>Eukaryota</taxon>
        <taxon>Fungi</taxon>
        <taxon>Dikarya</taxon>
        <taxon>Basidiomycota</taxon>
        <taxon>Agaricomycotina</taxon>
        <taxon>Agaricomycetes</taxon>
        <taxon>Phallomycetidae</taxon>
        <taxon>Geastrales</taxon>
        <taxon>Sphaerobolaceae</taxon>
        <taxon>Sphaerobolus</taxon>
    </lineage>
</organism>
<feature type="repeat" description="WD" evidence="3">
    <location>
        <begin position="721"/>
        <end position="762"/>
    </location>
</feature>
<dbReference type="PRINTS" id="PR00320">
    <property type="entry name" value="GPROTEINBRPT"/>
</dbReference>
<evidence type="ECO:0000313" key="6">
    <source>
        <dbReference type="EMBL" id="KIJ42050.1"/>
    </source>
</evidence>
<evidence type="ECO:0000259" key="5">
    <source>
        <dbReference type="PROSITE" id="PS50837"/>
    </source>
</evidence>
<dbReference type="HOGENOM" id="CLU_000288_6_3_1"/>
<dbReference type="Gene3D" id="2.130.10.10">
    <property type="entry name" value="YVTN repeat-like/Quinoprotein amine dehydrogenase"/>
    <property type="match status" value="4"/>
</dbReference>
<dbReference type="SMART" id="SM00382">
    <property type="entry name" value="AAA"/>
    <property type="match status" value="1"/>
</dbReference>
<accession>A0A0C9VU24</accession>
<dbReference type="PROSITE" id="PS00678">
    <property type="entry name" value="WD_REPEATS_1"/>
    <property type="match status" value="9"/>
</dbReference>
<dbReference type="Pfam" id="PF00400">
    <property type="entry name" value="WD40"/>
    <property type="match status" value="11"/>
</dbReference>
<feature type="repeat" description="WD" evidence="3">
    <location>
        <begin position="849"/>
        <end position="890"/>
    </location>
</feature>
<feature type="coiled-coil region" evidence="4">
    <location>
        <begin position="61"/>
        <end position="88"/>
    </location>
</feature>
<proteinExistence type="predicted"/>
<feature type="repeat" description="WD" evidence="3">
    <location>
        <begin position="1128"/>
        <end position="1169"/>
    </location>
</feature>